<protein>
    <submittedName>
        <fullName evidence="1">Uncharacterized protein</fullName>
    </submittedName>
</protein>
<accession>A0A438M8P6</accession>
<evidence type="ECO:0000313" key="1">
    <source>
        <dbReference type="EMBL" id="RVX42094.1"/>
    </source>
</evidence>
<reference evidence="1 2" key="1">
    <citation type="submission" date="2019-01" db="EMBL/GenBank/DDBJ databases">
        <title>Sequencing the genomes of 1000 actinobacteria strains.</title>
        <authorList>
            <person name="Klenk H.-P."/>
        </authorList>
    </citation>
    <scope>NUCLEOTIDE SEQUENCE [LARGE SCALE GENOMIC DNA]</scope>
    <source>
        <strain evidence="1 2">DSM 43925</strain>
    </source>
</reference>
<dbReference type="AlphaFoldDB" id="A0A438M8P6"/>
<sequence length="47" mass="5229">MSEPRERINGHSTAAVMRPTQEAMSELCERIDEHSTAAVMRPTKEGS</sequence>
<keyword evidence="2" id="KW-1185">Reference proteome</keyword>
<organism evidence="1 2">
    <name type="scientific">Nonomuraea polychroma</name>
    <dbReference type="NCBI Taxonomy" id="46176"/>
    <lineage>
        <taxon>Bacteria</taxon>
        <taxon>Bacillati</taxon>
        <taxon>Actinomycetota</taxon>
        <taxon>Actinomycetes</taxon>
        <taxon>Streptosporangiales</taxon>
        <taxon>Streptosporangiaceae</taxon>
        <taxon>Nonomuraea</taxon>
    </lineage>
</organism>
<evidence type="ECO:0000313" key="2">
    <source>
        <dbReference type="Proteomes" id="UP000284824"/>
    </source>
</evidence>
<proteinExistence type="predicted"/>
<comment type="caution">
    <text evidence="1">The sequence shown here is derived from an EMBL/GenBank/DDBJ whole genome shotgun (WGS) entry which is preliminary data.</text>
</comment>
<dbReference type="EMBL" id="SAUN01000001">
    <property type="protein sequence ID" value="RVX42094.1"/>
    <property type="molecule type" value="Genomic_DNA"/>
</dbReference>
<name>A0A438M8P6_9ACTN</name>
<gene>
    <name evidence="1" type="ORF">EDD27_4712</name>
</gene>
<dbReference type="Proteomes" id="UP000284824">
    <property type="component" value="Unassembled WGS sequence"/>
</dbReference>